<dbReference type="Proteomes" id="UP001418222">
    <property type="component" value="Unassembled WGS sequence"/>
</dbReference>
<proteinExistence type="predicted"/>
<gene>
    <name evidence="1" type="ORF">KSP39_PZI014336</name>
</gene>
<evidence type="ECO:0000313" key="2">
    <source>
        <dbReference type="Proteomes" id="UP001418222"/>
    </source>
</evidence>
<dbReference type="EMBL" id="JBBWWQ010000012">
    <property type="protein sequence ID" value="KAK8934373.1"/>
    <property type="molecule type" value="Genomic_DNA"/>
</dbReference>
<name>A0AAP0B9Z5_9ASPA</name>
<dbReference type="AlphaFoldDB" id="A0AAP0B9Z5"/>
<accession>A0AAP0B9Z5</accession>
<protein>
    <submittedName>
        <fullName evidence="1">Uncharacterized protein</fullName>
    </submittedName>
</protein>
<sequence length="194" mass="21341">MARYERQQALQLLVPYLPKPICVPSRGRDRDSWNPDLGSPLILKLSNPLTKLPAIDDLNYKLSTGVGEEDDLENRLKGLQDVSVFSFVLLVLSPCLENVLCTFGGLSASSIGAWVVCMLRNRSGDPDDTGTLCKITGLTTHNHWSYATDRAHYIPIFPSSVLTIARSLDLLCTTIGRVLGIVRSVLFIFLVLPG</sequence>
<organism evidence="1 2">
    <name type="scientific">Platanthera zijinensis</name>
    <dbReference type="NCBI Taxonomy" id="2320716"/>
    <lineage>
        <taxon>Eukaryota</taxon>
        <taxon>Viridiplantae</taxon>
        <taxon>Streptophyta</taxon>
        <taxon>Embryophyta</taxon>
        <taxon>Tracheophyta</taxon>
        <taxon>Spermatophyta</taxon>
        <taxon>Magnoliopsida</taxon>
        <taxon>Liliopsida</taxon>
        <taxon>Asparagales</taxon>
        <taxon>Orchidaceae</taxon>
        <taxon>Orchidoideae</taxon>
        <taxon>Orchideae</taxon>
        <taxon>Orchidinae</taxon>
        <taxon>Platanthera</taxon>
    </lineage>
</organism>
<evidence type="ECO:0000313" key="1">
    <source>
        <dbReference type="EMBL" id="KAK8934373.1"/>
    </source>
</evidence>
<reference evidence="1 2" key="1">
    <citation type="journal article" date="2022" name="Nat. Plants">
        <title>Genomes of leafy and leafless Platanthera orchids illuminate the evolution of mycoheterotrophy.</title>
        <authorList>
            <person name="Li M.H."/>
            <person name="Liu K.W."/>
            <person name="Li Z."/>
            <person name="Lu H.C."/>
            <person name="Ye Q.L."/>
            <person name="Zhang D."/>
            <person name="Wang J.Y."/>
            <person name="Li Y.F."/>
            <person name="Zhong Z.M."/>
            <person name="Liu X."/>
            <person name="Yu X."/>
            <person name="Liu D.K."/>
            <person name="Tu X.D."/>
            <person name="Liu B."/>
            <person name="Hao Y."/>
            <person name="Liao X.Y."/>
            <person name="Jiang Y.T."/>
            <person name="Sun W.H."/>
            <person name="Chen J."/>
            <person name="Chen Y.Q."/>
            <person name="Ai Y."/>
            <person name="Zhai J.W."/>
            <person name="Wu S.S."/>
            <person name="Zhou Z."/>
            <person name="Hsiao Y.Y."/>
            <person name="Wu W.L."/>
            <person name="Chen Y.Y."/>
            <person name="Lin Y.F."/>
            <person name="Hsu J.L."/>
            <person name="Li C.Y."/>
            <person name="Wang Z.W."/>
            <person name="Zhao X."/>
            <person name="Zhong W.Y."/>
            <person name="Ma X.K."/>
            <person name="Ma L."/>
            <person name="Huang J."/>
            <person name="Chen G.Z."/>
            <person name="Huang M.Z."/>
            <person name="Huang L."/>
            <person name="Peng D.H."/>
            <person name="Luo Y.B."/>
            <person name="Zou S.Q."/>
            <person name="Chen S.P."/>
            <person name="Lan S."/>
            <person name="Tsai W.C."/>
            <person name="Van de Peer Y."/>
            <person name="Liu Z.J."/>
        </authorList>
    </citation>
    <scope>NUCLEOTIDE SEQUENCE [LARGE SCALE GENOMIC DNA]</scope>
    <source>
        <strain evidence="1">Lor287</strain>
    </source>
</reference>
<keyword evidence="2" id="KW-1185">Reference proteome</keyword>
<comment type="caution">
    <text evidence="1">The sequence shown here is derived from an EMBL/GenBank/DDBJ whole genome shotgun (WGS) entry which is preliminary data.</text>
</comment>